<sequence length="530" mass="60123">MANRKSVTRSSVPTKIMSLPRTKVVIKDNVAHDSMEEKREEDLTLTRPKSPSSHARPVSFATASGEEIVAMLHEFLDTQKQQEERYLLALEGLRDAMLEAVRPAKAVTDIDSPAMALQTPTKHRRKAYHPNQEASTSIGSKSQPMPQMKPKLPIFQQGEDIQKFLHRFEHFARTWKWPENEWSCRLVPLLTGQALDAYLAMEEDRAEVYDDLKEALLEKLNITTENYRQQFRATTTPIGESPTETYNRLRDLYQCWVRPELHTKKEIGETLVLEQLLCVLPHKIQVWVKELEPKTGLAAAKLAQQYMELHGSQFSQPVSEITEEELLCVSMNDLAVPQKRDEGWYLSLMAPNTKGPEYAWLDPSRLYCNSQALSDCVKDLLKPFQNDIIDLVVGIDAMGFILGSAVANILGKGFLAFQKAGRLCVETQTQEYCDYSGKEKLMEVRVDVLKPGLRVLIVDQWIETGGTMKAAIKLAERQGASVVGVAAVAIENSKGGKWIKENYKYSHCIPERLQPQIDNHYLESFKNFNS</sequence>
<keyword evidence="4" id="KW-1185">Reference proteome</keyword>
<dbReference type="SMART" id="SM00431">
    <property type="entry name" value="SCAN"/>
    <property type="match status" value="1"/>
</dbReference>
<evidence type="ECO:0000259" key="2">
    <source>
        <dbReference type="PROSITE" id="PS50804"/>
    </source>
</evidence>
<dbReference type="SUPFAM" id="SSF53271">
    <property type="entry name" value="PRTase-like"/>
    <property type="match status" value="1"/>
</dbReference>
<dbReference type="Proteomes" id="UP000606274">
    <property type="component" value="Unassembled WGS sequence"/>
</dbReference>
<dbReference type="AlphaFoldDB" id="A0A8T0B461"/>
<protein>
    <recommendedName>
        <fullName evidence="2">SCAN box domain-containing protein</fullName>
    </recommendedName>
</protein>
<feature type="compositionally biased region" description="Polar residues" evidence="1">
    <location>
        <begin position="132"/>
        <end position="145"/>
    </location>
</feature>
<dbReference type="CDD" id="cd06223">
    <property type="entry name" value="PRTases_typeI"/>
    <property type="match status" value="1"/>
</dbReference>
<organism evidence="3 4">
    <name type="scientific">Silurus meridionalis</name>
    <name type="common">Southern catfish</name>
    <name type="synonym">Silurus soldatovi meridionalis</name>
    <dbReference type="NCBI Taxonomy" id="175797"/>
    <lineage>
        <taxon>Eukaryota</taxon>
        <taxon>Metazoa</taxon>
        <taxon>Chordata</taxon>
        <taxon>Craniata</taxon>
        <taxon>Vertebrata</taxon>
        <taxon>Euteleostomi</taxon>
        <taxon>Actinopterygii</taxon>
        <taxon>Neopterygii</taxon>
        <taxon>Teleostei</taxon>
        <taxon>Ostariophysi</taxon>
        <taxon>Siluriformes</taxon>
        <taxon>Siluridae</taxon>
        <taxon>Silurus</taxon>
    </lineage>
</organism>
<dbReference type="InterPro" id="IPR038269">
    <property type="entry name" value="SCAN_sf"/>
</dbReference>
<proteinExistence type="predicted"/>
<dbReference type="Pfam" id="PF00156">
    <property type="entry name" value="Pribosyltran"/>
    <property type="match status" value="1"/>
</dbReference>
<comment type="caution">
    <text evidence="3">The sequence shown here is derived from an EMBL/GenBank/DDBJ whole genome shotgun (WGS) entry which is preliminary data.</text>
</comment>
<reference evidence="3" key="1">
    <citation type="submission" date="2020-08" db="EMBL/GenBank/DDBJ databases">
        <title>Chromosome-level assembly of Southern catfish (Silurus meridionalis) provides insights into visual adaptation to the nocturnal and benthic lifestyles.</title>
        <authorList>
            <person name="Zhang Y."/>
            <person name="Wang D."/>
            <person name="Peng Z."/>
        </authorList>
    </citation>
    <scope>NUCLEOTIDE SEQUENCE</scope>
    <source>
        <strain evidence="3">SWU-2019-XX</strain>
        <tissue evidence="3">Muscle</tissue>
    </source>
</reference>
<dbReference type="Gene3D" id="3.40.50.2020">
    <property type="match status" value="1"/>
</dbReference>
<dbReference type="Pfam" id="PF02023">
    <property type="entry name" value="SCAN"/>
    <property type="match status" value="1"/>
</dbReference>
<dbReference type="FunFam" id="3.40.50.2020:FF:000069">
    <property type="entry name" value="Zgc:174895"/>
    <property type="match status" value="1"/>
</dbReference>
<feature type="compositionally biased region" description="Basic and acidic residues" evidence="1">
    <location>
        <begin position="30"/>
        <end position="44"/>
    </location>
</feature>
<accession>A0A8T0B461</accession>
<dbReference type="PROSITE" id="PS50804">
    <property type="entry name" value="SCAN_BOX"/>
    <property type="match status" value="1"/>
</dbReference>
<dbReference type="InterPro" id="IPR000836">
    <property type="entry name" value="PRTase_dom"/>
</dbReference>
<feature type="region of interest" description="Disordered" evidence="1">
    <location>
        <begin position="30"/>
        <end position="58"/>
    </location>
</feature>
<evidence type="ECO:0000313" key="3">
    <source>
        <dbReference type="EMBL" id="KAF7699833.1"/>
    </source>
</evidence>
<feature type="region of interest" description="Disordered" evidence="1">
    <location>
        <begin position="120"/>
        <end position="147"/>
    </location>
</feature>
<evidence type="ECO:0000313" key="4">
    <source>
        <dbReference type="Proteomes" id="UP000606274"/>
    </source>
</evidence>
<dbReference type="InterPro" id="IPR029057">
    <property type="entry name" value="PRTase-like"/>
</dbReference>
<dbReference type="EMBL" id="JABFDY010000012">
    <property type="protein sequence ID" value="KAF7699833.1"/>
    <property type="molecule type" value="Genomic_DNA"/>
</dbReference>
<dbReference type="CDD" id="cd07936">
    <property type="entry name" value="SCAN"/>
    <property type="match status" value="1"/>
</dbReference>
<gene>
    <name evidence="3" type="ORF">HF521_002791</name>
</gene>
<name>A0A8T0B461_SILME</name>
<evidence type="ECO:0000256" key="1">
    <source>
        <dbReference type="SAM" id="MobiDB-lite"/>
    </source>
</evidence>
<dbReference type="PANTHER" id="PTHR46888:SF1">
    <property type="entry name" value="RIBONUCLEASE H"/>
    <property type="match status" value="1"/>
</dbReference>
<dbReference type="Gene3D" id="1.10.4020.10">
    <property type="entry name" value="DNA breaking-rejoining enzymes"/>
    <property type="match status" value="1"/>
</dbReference>
<feature type="domain" description="SCAN box" evidence="2">
    <location>
        <begin position="228"/>
        <end position="304"/>
    </location>
</feature>
<dbReference type="SUPFAM" id="SSF47353">
    <property type="entry name" value="Retrovirus capsid dimerization domain-like"/>
    <property type="match status" value="1"/>
</dbReference>
<dbReference type="InterPro" id="IPR003309">
    <property type="entry name" value="SCAN_dom"/>
</dbReference>
<dbReference type="PANTHER" id="PTHR46888">
    <property type="entry name" value="ZINC KNUCKLE DOMAINCONTAINING PROTEIN-RELATED"/>
    <property type="match status" value="1"/>
</dbReference>